<accession>A0A1A7YXA0</accession>
<evidence type="ECO:0000313" key="1">
    <source>
        <dbReference type="EMBL" id="SBP35232.1"/>
    </source>
</evidence>
<dbReference type="EMBL" id="HADX01013000">
    <property type="protein sequence ID" value="SBP35232.1"/>
    <property type="molecule type" value="Transcribed_RNA"/>
</dbReference>
<proteinExistence type="predicted"/>
<reference evidence="1" key="2">
    <citation type="submission" date="2016-06" db="EMBL/GenBank/DDBJ databases">
        <title>The genome of a short-lived fish provides insights into sex chromosome evolution and the genetic control of aging.</title>
        <authorList>
            <person name="Reichwald K."/>
            <person name="Felder M."/>
            <person name="Petzold A."/>
            <person name="Koch P."/>
            <person name="Groth M."/>
            <person name="Platzer M."/>
        </authorList>
    </citation>
    <scope>NUCLEOTIDE SEQUENCE</scope>
    <source>
        <tissue evidence="1">Brain</tissue>
    </source>
</reference>
<reference evidence="1" key="1">
    <citation type="submission" date="2016-05" db="EMBL/GenBank/DDBJ databases">
        <authorList>
            <person name="Lavstsen T."/>
            <person name="Jespersen J.S."/>
        </authorList>
    </citation>
    <scope>NUCLEOTIDE SEQUENCE</scope>
    <source>
        <tissue evidence="1">Brain</tissue>
    </source>
</reference>
<feature type="non-terminal residue" evidence="1">
    <location>
        <position position="1"/>
    </location>
</feature>
<name>A0A1A7YXA0_9TELE</name>
<sequence>LLSLCNTSHLTRPELHLNPDLCYLPALIFVCSQVLSIISSTPYPVLDSHLPRRTAIPPGRPLSAAHLTSPLVPTWFLDLRAQLPACICSPPGPSYSSARYSLPERP</sequence>
<gene>
    <name evidence="1" type="primary">Nfu_g_1_018252</name>
</gene>
<feature type="non-terminal residue" evidence="1">
    <location>
        <position position="106"/>
    </location>
</feature>
<dbReference type="AlphaFoldDB" id="A0A1A7YXA0"/>
<organism evidence="1">
    <name type="scientific">Iconisemion striatum</name>
    <dbReference type="NCBI Taxonomy" id="60296"/>
    <lineage>
        <taxon>Eukaryota</taxon>
        <taxon>Metazoa</taxon>
        <taxon>Chordata</taxon>
        <taxon>Craniata</taxon>
        <taxon>Vertebrata</taxon>
        <taxon>Euteleostomi</taxon>
        <taxon>Actinopterygii</taxon>
        <taxon>Neopterygii</taxon>
        <taxon>Teleostei</taxon>
        <taxon>Neoteleostei</taxon>
        <taxon>Acanthomorphata</taxon>
        <taxon>Ovalentaria</taxon>
        <taxon>Atherinomorphae</taxon>
        <taxon>Cyprinodontiformes</taxon>
        <taxon>Nothobranchiidae</taxon>
        <taxon>Iconisemion</taxon>
    </lineage>
</organism>
<protein>
    <submittedName>
        <fullName evidence="1">Uncharacterized protein</fullName>
    </submittedName>
</protein>